<dbReference type="GO" id="GO:0005524">
    <property type="term" value="F:ATP binding"/>
    <property type="evidence" value="ECO:0007669"/>
    <property type="project" value="UniProtKB-KW"/>
</dbReference>
<comment type="caution">
    <text evidence="8">The sequence shown here is derived from an EMBL/GenBank/DDBJ whole genome shotgun (WGS) entry which is preliminary data.</text>
</comment>
<keyword evidence="5" id="KW-0029">Amino-acid transport</keyword>
<organism evidence="8">
    <name type="scientific">Thermorudis sp</name>
    <dbReference type="NCBI Taxonomy" id="1969470"/>
    <lineage>
        <taxon>Bacteria</taxon>
        <taxon>Pseudomonadati</taxon>
        <taxon>Thermomicrobiota</taxon>
        <taxon>Thermomicrobia</taxon>
        <taxon>Thermomicrobia incertae sedis</taxon>
        <taxon>Thermorudis</taxon>
    </lineage>
</organism>
<feature type="domain" description="ABC transporter" evidence="7">
    <location>
        <begin position="6"/>
        <end position="237"/>
    </location>
</feature>
<dbReference type="Pfam" id="PF00005">
    <property type="entry name" value="ABC_tran"/>
    <property type="match status" value="1"/>
</dbReference>
<dbReference type="GO" id="GO:0015658">
    <property type="term" value="F:branched-chain amino acid transmembrane transporter activity"/>
    <property type="evidence" value="ECO:0007669"/>
    <property type="project" value="TreeGrafter"/>
</dbReference>
<keyword evidence="3" id="KW-0547">Nucleotide-binding</keyword>
<reference evidence="8" key="1">
    <citation type="journal article" date="2020" name="mSystems">
        <title>Genome- and Community-Level Interaction Insights into Carbon Utilization and Element Cycling Functions of Hydrothermarchaeota in Hydrothermal Sediment.</title>
        <authorList>
            <person name="Zhou Z."/>
            <person name="Liu Y."/>
            <person name="Xu W."/>
            <person name="Pan J."/>
            <person name="Luo Z.H."/>
            <person name="Li M."/>
        </authorList>
    </citation>
    <scope>NUCLEOTIDE SEQUENCE [LARGE SCALE GENOMIC DNA]</scope>
    <source>
        <strain evidence="8">SpSt-192</strain>
    </source>
</reference>
<name>A0A7C3AQ38_9BACT</name>
<dbReference type="SMART" id="SM00382">
    <property type="entry name" value="AAA"/>
    <property type="match status" value="1"/>
</dbReference>
<dbReference type="CDD" id="cd03224">
    <property type="entry name" value="ABC_TM1139_LivF_branched"/>
    <property type="match status" value="1"/>
</dbReference>
<comment type="similarity">
    <text evidence="1">Belongs to the ABC transporter superfamily.</text>
</comment>
<evidence type="ECO:0000256" key="1">
    <source>
        <dbReference type="ARBA" id="ARBA00005417"/>
    </source>
</evidence>
<dbReference type="GO" id="GO:0016887">
    <property type="term" value="F:ATP hydrolysis activity"/>
    <property type="evidence" value="ECO:0007669"/>
    <property type="project" value="InterPro"/>
</dbReference>
<evidence type="ECO:0000256" key="5">
    <source>
        <dbReference type="ARBA" id="ARBA00022970"/>
    </source>
</evidence>
<evidence type="ECO:0000259" key="7">
    <source>
        <dbReference type="PROSITE" id="PS50893"/>
    </source>
</evidence>
<evidence type="ECO:0000313" key="8">
    <source>
        <dbReference type="EMBL" id="HEX70701.1"/>
    </source>
</evidence>
<feature type="region of interest" description="Disordered" evidence="6">
    <location>
        <begin position="232"/>
        <end position="257"/>
    </location>
</feature>
<dbReference type="InterPro" id="IPR027417">
    <property type="entry name" value="P-loop_NTPase"/>
</dbReference>
<evidence type="ECO:0000256" key="6">
    <source>
        <dbReference type="SAM" id="MobiDB-lite"/>
    </source>
</evidence>
<evidence type="ECO:0000256" key="4">
    <source>
        <dbReference type="ARBA" id="ARBA00022840"/>
    </source>
</evidence>
<evidence type="ECO:0000256" key="3">
    <source>
        <dbReference type="ARBA" id="ARBA00022741"/>
    </source>
</evidence>
<accession>A0A7C3AQ38</accession>
<dbReference type="PANTHER" id="PTHR43820">
    <property type="entry name" value="HIGH-AFFINITY BRANCHED-CHAIN AMINO ACID TRANSPORT ATP-BINDING PROTEIN LIVF"/>
    <property type="match status" value="1"/>
</dbReference>
<keyword evidence="4 8" id="KW-0067">ATP-binding</keyword>
<dbReference type="SUPFAM" id="SSF52540">
    <property type="entry name" value="P-loop containing nucleoside triphosphate hydrolases"/>
    <property type="match status" value="1"/>
</dbReference>
<dbReference type="InterPro" id="IPR052156">
    <property type="entry name" value="BCAA_Transport_ATP-bd_LivF"/>
</dbReference>
<dbReference type="PROSITE" id="PS50893">
    <property type="entry name" value="ABC_TRANSPORTER_2"/>
    <property type="match status" value="1"/>
</dbReference>
<proteinExistence type="inferred from homology"/>
<protein>
    <submittedName>
        <fullName evidence="8">ABC transporter ATP-binding protein</fullName>
    </submittedName>
</protein>
<dbReference type="GO" id="GO:0015807">
    <property type="term" value="P:L-amino acid transport"/>
    <property type="evidence" value="ECO:0007669"/>
    <property type="project" value="TreeGrafter"/>
</dbReference>
<dbReference type="InterPro" id="IPR017871">
    <property type="entry name" value="ABC_transporter-like_CS"/>
</dbReference>
<evidence type="ECO:0000256" key="2">
    <source>
        <dbReference type="ARBA" id="ARBA00022448"/>
    </source>
</evidence>
<keyword evidence="2" id="KW-0813">Transport</keyword>
<dbReference type="Gene3D" id="3.40.50.300">
    <property type="entry name" value="P-loop containing nucleotide triphosphate hydrolases"/>
    <property type="match status" value="1"/>
</dbReference>
<dbReference type="PROSITE" id="PS00211">
    <property type="entry name" value="ABC_TRANSPORTER_1"/>
    <property type="match status" value="1"/>
</dbReference>
<dbReference type="PANTHER" id="PTHR43820:SF4">
    <property type="entry name" value="HIGH-AFFINITY BRANCHED-CHAIN AMINO ACID TRANSPORT ATP-BINDING PROTEIN LIVF"/>
    <property type="match status" value="1"/>
</dbReference>
<sequence length="257" mass="27567">MREPVLAITELTVQYGGIRAVDGASFQVAEGELVAIIGANGAGKSSTLRAIAGLAPVAGGDILLDGVSIRGVPAHELPRRGLALVPEGRRVFGDLSVLDNLYLGGYSRPREEIAGHLRQVYELFPILRERSHQAAGTLSGGEQQMLAIARALMSRPRILLLDEPSLGLAPVIVQQVFSLLRDLRERGVTILLVEQNARLALEAAERGYIMHTGRIVLSGPARELAKNPEVRERYFGTARGSKSNPERAPELTAGDSA</sequence>
<dbReference type="AlphaFoldDB" id="A0A7C3AQ38"/>
<dbReference type="EMBL" id="DSID01000423">
    <property type="protein sequence ID" value="HEX70701.1"/>
    <property type="molecule type" value="Genomic_DNA"/>
</dbReference>
<dbReference type="InterPro" id="IPR003593">
    <property type="entry name" value="AAA+_ATPase"/>
</dbReference>
<gene>
    <name evidence="8" type="ORF">ENP13_05605</name>
</gene>
<dbReference type="InterPro" id="IPR003439">
    <property type="entry name" value="ABC_transporter-like_ATP-bd"/>
</dbReference>